<dbReference type="InterPro" id="IPR023271">
    <property type="entry name" value="Aquaporin-like"/>
</dbReference>
<dbReference type="GO" id="GO:0003777">
    <property type="term" value="F:microtubule motor activity"/>
    <property type="evidence" value="ECO:0007669"/>
    <property type="project" value="InterPro"/>
</dbReference>
<dbReference type="GO" id="GO:0007018">
    <property type="term" value="P:microtubule-based movement"/>
    <property type="evidence" value="ECO:0007669"/>
    <property type="project" value="InterPro"/>
</dbReference>
<dbReference type="InterPro" id="IPR000425">
    <property type="entry name" value="MIP"/>
</dbReference>
<evidence type="ECO:0000313" key="17">
    <source>
        <dbReference type="Proteomes" id="UP000054721"/>
    </source>
</evidence>
<feature type="region of interest" description="Disordered" evidence="13">
    <location>
        <begin position="1058"/>
        <end position="1081"/>
    </location>
</feature>
<evidence type="ECO:0000256" key="7">
    <source>
        <dbReference type="ARBA" id="ARBA00022840"/>
    </source>
</evidence>
<name>A0A0V1L9I7_9BILA</name>
<evidence type="ECO:0000259" key="15">
    <source>
        <dbReference type="PROSITE" id="PS50067"/>
    </source>
</evidence>
<protein>
    <submittedName>
        <fullName evidence="16">Aquaporin-9</fullName>
    </submittedName>
</protein>
<evidence type="ECO:0000256" key="3">
    <source>
        <dbReference type="ARBA" id="ARBA00006175"/>
    </source>
</evidence>
<dbReference type="GO" id="GO:0005856">
    <property type="term" value="C:cytoskeleton"/>
    <property type="evidence" value="ECO:0007669"/>
    <property type="project" value="UniProtKB-SubCell"/>
</dbReference>
<organism evidence="16 17">
    <name type="scientific">Trichinella nativa</name>
    <dbReference type="NCBI Taxonomy" id="6335"/>
    <lineage>
        <taxon>Eukaryota</taxon>
        <taxon>Metazoa</taxon>
        <taxon>Ecdysozoa</taxon>
        <taxon>Nematoda</taxon>
        <taxon>Enoplea</taxon>
        <taxon>Dorylaimia</taxon>
        <taxon>Trichinellida</taxon>
        <taxon>Trichinellidae</taxon>
        <taxon>Trichinella</taxon>
    </lineage>
</organism>
<dbReference type="SMART" id="SM00129">
    <property type="entry name" value="KISc"/>
    <property type="match status" value="1"/>
</dbReference>
<dbReference type="InterPro" id="IPR001752">
    <property type="entry name" value="Kinesin_motor_dom"/>
</dbReference>
<dbReference type="FunFam" id="1.20.1080.10:FF:000064">
    <property type="entry name" value="Uncharacterized protein"/>
    <property type="match status" value="1"/>
</dbReference>
<dbReference type="Pfam" id="PF00230">
    <property type="entry name" value="MIP"/>
    <property type="match status" value="1"/>
</dbReference>
<dbReference type="PANTHER" id="PTHR21608">
    <property type="entry name" value="KINESIN-LIKE PROTEIN CG14535"/>
    <property type="match status" value="1"/>
</dbReference>
<dbReference type="CDD" id="cd00333">
    <property type="entry name" value="MIP"/>
    <property type="match status" value="1"/>
</dbReference>
<dbReference type="PANTHER" id="PTHR21608:SF7">
    <property type="entry name" value="KINESIN-LIKE PROTEIN CG14535"/>
    <property type="match status" value="1"/>
</dbReference>
<feature type="transmembrane region" description="Helical" evidence="14">
    <location>
        <begin position="1530"/>
        <end position="1550"/>
    </location>
</feature>
<comment type="caution">
    <text evidence="16">The sequence shown here is derived from an EMBL/GenBank/DDBJ whole genome shotgun (WGS) entry which is preliminary data.</text>
</comment>
<feature type="transmembrane region" description="Helical" evidence="14">
    <location>
        <begin position="1450"/>
        <end position="1467"/>
    </location>
</feature>
<feature type="region of interest" description="Disordered" evidence="13">
    <location>
        <begin position="215"/>
        <end position="259"/>
    </location>
</feature>
<feature type="compositionally biased region" description="Polar residues" evidence="13">
    <location>
        <begin position="1063"/>
        <end position="1075"/>
    </location>
</feature>
<feature type="region of interest" description="Disordered" evidence="13">
    <location>
        <begin position="625"/>
        <end position="657"/>
    </location>
</feature>
<evidence type="ECO:0000256" key="12">
    <source>
        <dbReference type="SAM" id="Coils"/>
    </source>
</evidence>
<accession>A0A0V1L9I7</accession>
<feature type="compositionally biased region" description="Polar residues" evidence="13">
    <location>
        <begin position="245"/>
        <end position="259"/>
    </location>
</feature>
<evidence type="ECO:0000256" key="4">
    <source>
        <dbReference type="ARBA" id="ARBA00022448"/>
    </source>
</evidence>
<evidence type="ECO:0000256" key="13">
    <source>
        <dbReference type="SAM" id="MobiDB-lite"/>
    </source>
</evidence>
<feature type="compositionally biased region" description="Low complexity" evidence="13">
    <location>
        <begin position="1107"/>
        <end position="1120"/>
    </location>
</feature>
<keyword evidence="7" id="KW-0067">ATP-binding</keyword>
<feature type="transmembrane region" description="Helical" evidence="14">
    <location>
        <begin position="1479"/>
        <end position="1497"/>
    </location>
</feature>
<feature type="transmembrane region" description="Helical" evidence="14">
    <location>
        <begin position="1310"/>
        <end position="1333"/>
    </location>
</feature>
<dbReference type="SUPFAM" id="SSF52540">
    <property type="entry name" value="P-loop containing nucleoside triphosphate hydrolases"/>
    <property type="match status" value="1"/>
</dbReference>
<dbReference type="InterPro" id="IPR036961">
    <property type="entry name" value="Kinesin_motor_dom_sf"/>
</dbReference>
<gene>
    <name evidence="16" type="primary">Kif26a</name>
    <name evidence="16" type="ORF">T02_3754</name>
</gene>
<dbReference type="Proteomes" id="UP000054721">
    <property type="component" value="Unassembled WGS sequence"/>
</dbReference>
<feature type="transmembrane region" description="Helical" evidence="14">
    <location>
        <begin position="1345"/>
        <end position="1364"/>
    </location>
</feature>
<proteinExistence type="inferred from homology"/>
<comment type="similarity">
    <text evidence="11">Belongs to the TRAFAC class myosin-kinesin ATPase superfamily. Kinesin family.</text>
</comment>
<feature type="domain" description="Kinesin motor" evidence="15">
    <location>
        <begin position="236"/>
        <end position="560"/>
    </location>
</feature>
<reference evidence="16 17" key="1">
    <citation type="submission" date="2015-05" db="EMBL/GenBank/DDBJ databases">
        <title>Evolution of Trichinella species and genotypes.</title>
        <authorList>
            <person name="Korhonen P.K."/>
            <person name="Edoardo P."/>
            <person name="Giuseppe L.R."/>
            <person name="Gasser R.B."/>
        </authorList>
    </citation>
    <scope>NUCLEOTIDE SEQUENCE [LARGE SCALE GENOMIC DNA]</scope>
    <source>
        <strain evidence="16">ISS10</strain>
    </source>
</reference>
<feature type="region of interest" description="Disordered" evidence="13">
    <location>
        <begin position="1106"/>
        <end position="1151"/>
    </location>
</feature>
<feature type="compositionally biased region" description="Low complexity" evidence="13">
    <location>
        <begin position="626"/>
        <end position="638"/>
    </location>
</feature>
<keyword evidence="8 14" id="KW-1133">Transmembrane helix</keyword>
<feature type="compositionally biased region" description="Polar residues" evidence="13">
    <location>
        <begin position="644"/>
        <end position="653"/>
    </location>
</feature>
<dbReference type="PROSITE" id="PS50067">
    <property type="entry name" value="KINESIN_MOTOR_2"/>
    <property type="match status" value="1"/>
</dbReference>
<dbReference type="InterPro" id="IPR027417">
    <property type="entry name" value="P-loop_NTPase"/>
</dbReference>
<feature type="compositionally biased region" description="Polar residues" evidence="13">
    <location>
        <begin position="1141"/>
        <end position="1150"/>
    </location>
</feature>
<keyword evidence="6" id="KW-0547">Nucleotide-binding</keyword>
<keyword evidence="10" id="KW-0206">Cytoskeleton</keyword>
<dbReference type="Gene3D" id="1.20.1080.10">
    <property type="entry name" value="Glycerol uptake facilitator protein"/>
    <property type="match status" value="1"/>
</dbReference>
<evidence type="ECO:0000256" key="5">
    <source>
        <dbReference type="ARBA" id="ARBA00022692"/>
    </source>
</evidence>
<evidence type="ECO:0000256" key="6">
    <source>
        <dbReference type="ARBA" id="ARBA00022741"/>
    </source>
</evidence>
<dbReference type="OrthoDB" id="8862460at2759"/>
<evidence type="ECO:0000256" key="14">
    <source>
        <dbReference type="SAM" id="Phobius"/>
    </source>
</evidence>
<dbReference type="InterPro" id="IPR027640">
    <property type="entry name" value="Kinesin-like_fam"/>
</dbReference>
<feature type="transmembrane region" description="Helical" evidence="14">
    <location>
        <begin position="1394"/>
        <end position="1412"/>
    </location>
</feature>
<dbReference type="Pfam" id="PF00225">
    <property type="entry name" value="Kinesin"/>
    <property type="match status" value="1"/>
</dbReference>
<keyword evidence="12" id="KW-0175">Coiled coil</keyword>
<feature type="compositionally biased region" description="Low complexity" evidence="13">
    <location>
        <begin position="215"/>
        <end position="225"/>
    </location>
</feature>
<sequence length="1580" mass="172507">MEFVLPKFYSNVDYYQTEEDCEDINGRRLSVMTSRIGRPSDGPLQVQPSLLIPNPLLWSCTSRTTMPWPNIAYSAHHYWSFRPDCRNHVDNCCKAFPVKEAPLPLPPQHSLAPTLMTNLADLIVTALNNKPVSKATTHYVNSSSNIVSQKSKHNRNSNWIKMCSTCIELSEDEFVVFRAPWPASYDFVNPANRLPFALHESLAIFSPSKLPCPSSSSSSSLPLTSRNKQSSHGRYGRSVSKRATDGSSQKTTTTFGSNRNSRFNFGRLLRNSPPPVPPALLRLLGPAAVRKDSSNKSEICSNVLFEVIQTVIAGEDSCILSFGHTGEGCCNSTFIGEDHDVHQVGVIPSAISWLYRLIGEQKQRTGARFSVRVSAVEISGPNEEVRDLLTNKGAIVMDSALTAAHLQNASELRAPSLEKAGHYLDTALSLRKFNTEEERRNSHLIFTLHVYQYRVNQDGKGGVSGGRSRLHLIDLGQGEKCTKPNRTSLTLPAIGNVLLTLLQGQKHLPSKDSNLTKIFKETIGSSQCKFVSILACVSPDSCRYMETMNTIQIISRLHRLKRTKKTPFGVGLNSSSGGDSSCEERQRRVIRRSISDPDCTTSSSEQSCDTVIFLGTPGVPFVAEPSAASTAHSHSSSTRIPKPHSSNSTSTTAPKRPAHFLNNLICAGPASTMTRIKQSKRERVREWIIRQETERLVNVGSGAQPLITADEGLLSRSNVEEWNVQLTRSSLYGSPEARYLEDIVEVEEDSSSEQYSSNVHVPVEHVGDHCQKTKTLLHGITESISAAFSDSAGRLRILSTDDVDTRCSDSISLCTASALADPVDEDVPSLSSDEDLELAMQASLSLSSVRSLDILQKLKAERAQQQVLLLNTPTQQPKPIAVGAGSFSIGQQQQQQQRLDPEGKERFACFEESSSMSTTTVEKSHMPAPIPVSQSGLLDEVEKRPSVVPTFDVGCCRGIGGDNRMPPPTSGSYRQAIDLFEPVVCSGKGSKSQQLKFGQSISTRLKNCNPNAGGESKLPKLNLAAVGKAIKEKKSDPCHQVRVKSPLHLLLANARVPKFTARGSHSPSQRTSSGYESGGHDSTVGLIVSPCPKQLTQPCRASLVVARSTSSGRGSDNSSTPTSDSFIRPPRDVIGRGFKSAPQSPGSPSNKGIFGLPSSLLRPKYFLSSRSSSLTREEMEKSKAKIDQLKAKQEALKVELRKAKERLGVPESKWCYDLHVLDCMESHSMGMMEAFVQETKILEKRVNACKSHVQLITVFDAAPSRAETFFSNMIIMCHKYTQMIPVKKLISCIVRVQHTMAKRLRTDRTWIRIALAEFFGTLVLVMLGDGAIAQAVLSRQQAGNFVTVNVAYALALTFAIYVSGGVSGGHVNPAVTLALCSIGACSWHMLPAYWFGQYLGAFIGSSIVLIIYTDAINTFDMGHRLVTGPNATAGIFATYPSDHISTAGSFFDQVLGTAILLMVIVAVTDERNMEVPKAIAPLLIGLAIFSVASGFGYNCGGAINPARDFSPRLLTSLTGWGSETFSVRNYWFWVPIIGPHIGGLIGAALYKLFVGIHWPPVHEITMISSQISRNEHIGLS</sequence>
<comment type="similarity">
    <text evidence="3">Belongs to the MIP/aquaporin (TC 1.A.8) family.</text>
</comment>
<evidence type="ECO:0000256" key="10">
    <source>
        <dbReference type="ARBA" id="ARBA00023212"/>
    </source>
</evidence>
<evidence type="ECO:0000256" key="11">
    <source>
        <dbReference type="PROSITE-ProRule" id="PRU00283"/>
    </source>
</evidence>
<dbReference type="SUPFAM" id="SSF81338">
    <property type="entry name" value="Aquaporin-like"/>
    <property type="match status" value="1"/>
</dbReference>
<dbReference type="PRINTS" id="PR00783">
    <property type="entry name" value="MINTRINSICP"/>
</dbReference>
<dbReference type="GO" id="GO:0008017">
    <property type="term" value="F:microtubule binding"/>
    <property type="evidence" value="ECO:0007669"/>
    <property type="project" value="InterPro"/>
</dbReference>
<feature type="coiled-coil region" evidence="12">
    <location>
        <begin position="1172"/>
        <end position="1206"/>
    </location>
</feature>
<evidence type="ECO:0000256" key="2">
    <source>
        <dbReference type="ARBA" id="ARBA00004245"/>
    </source>
</evidence>
<keyword evidence="17" id="KW-1185">Reference proteome</keyword>
<comment type="subcellular location">
    <subcellularLocation>
        <location evidence="2">Cytoplasm</location>
        <location evidence="2">Cytoskeleton</location>
    </subcellularLocation>
    <subcellularLocation>
        <location evidence="1">Membrane</location>
        <topology evidence="1">Multi-pass membrane protein</topology>
    </subcellularLocation>
</comment>
<comment type="caution">
    <text evidence="11">Lacks conserved residue(s) required for the propagation of feature annotation.</text>
</comment>
<dbReference type="GO" id="GO:0005524">
    <property type="term" value="F:ATP binding"/>
    <property type="evidence" value="ECO:0007669"/>
    <property type="project" value="UniProtKB-KW"/>
</dbReference>
<evidence type="ECO:0000256" key="8">
    <source>
        <dbReference type="ARBA" id="ARBA00022989"/>
    </source>
</evidence>
<keyword evidence="9 14" id="KW-0472">Membrane</keyword>
<dbReference type="EMBL" id="JYDW01000100">
    <property type="protein sequence ID" value="KRZ56145.1"/>
    <property type="molecule type" value="Genomic_DNA"/>
</dbReference>
<dbReference type="GO" id="GO:0015267">
    <property type="term" value="F:channel activity"/>
    <property type="evidence" value="ECO:0007669"/>
    <property type="project" value="InterPro"/>
</dbReference>
<keyword evidence="5 14" id="KW-0812">Transmembrane</keyword>
<dbReference type="PROSITE" id="PS00221">
    <property type="entry name" value="MIP"/>
    <property type="match status" value="1"/>
</dbReference>
<evidence type="ECO:0000256" key="9">
    <source>
        <dbReference type="ARBA" id="ARBA00023136"/>
    </source>
</evidence>
<dbReference type="GO" id="GO:0016020">
    <property type="term" value="C:membrane"/>
    <property type="evidence" value="ECO:0007669"/>
    <property type="project" value="UniProtKB-SubCell"/>
</dbReference>
<evidence type="ECO:0000256" key="1">
    <source>
        <dbReference type="ARBA" id="ARBA00004141"/>
    </source>
</evidence>
<dbReference type="Gene3D" id="3.40.850.10">
    <property type="entry name" value="Kinesin motor domain"/>
    <property type="match status" value="1"/>
</dbReference>
<keyword evidence="10" id="KW-0963">Cytoplasm</keyword>
<keyword evidence="4" id="KW-0813">Transport</keyword>
<dbReference type="InterPro" id="IPR022357">
    <property type="entry name" value="MIP_CS"/>
</dbReference>
<evidence type="ECO:0000313" key="16">
    <source>
        <dbReference type="EMBL" id="KRZ56145.1"/>
    </source>
</evidence>
<dbReference type="NCBIfam" id="TIGR00861">
    <property type="entry name" value="MIP"/>
    <property type="match status" value="1"/>
</dbReference>